<organism evidence="11 12">
    <name type="scientific">Candidatus Legionella polyplacis</name>
    <dbReference type="NCBI Taxonomy" id="2005262"/>
    <lineage>
        <taxon>Bacteria</taxon>
        <taxon>Pseudomonadati</taxon>
        <taxon>Pseudomonadota</taxon>
        <taxon>Gammaproteobacteria</taxon>
        <taxon>Legionellales</taxon>
        <taxon>Legionellaceae</taxon>
        <taxon>Legionella</taxon>
    </lineage>
</organism>
<evidence type="ECO:0000256" key="9">
    <source>
        <dbReference type="RuleBase" id="RU361205"/>
    </source>
</evidence>
<dbReference type="PROSITE" id="PS00793">
    <property type="entry name" value="DHPS_2"/>
    <property type="match status" value="1"/>
</dbReference>
<evidence type="ECO:0000259" key="10">
    <source>
        <dbReference type="PROSITE" id="PS50972"/>
    </source>
</evidence>
<dbReference type="InterPro" id="IPR011005">
    <property type="entry name" value="Dihydropteroate_synth-like_sf"/>
</dbReference>
<keyword evidence="6 9" id="KW-0479">Metal-binding</keyword>
<evidence type="ECO:0000256" key="4">
    <source>
        <dbReference type="ARBA" id="ARBA00012458"/>
    </source>
</evidence>
<dbReference type="PROSITE" id="PS00792">
    <property type="entry name" value="DHPS_1"/>
    <property type="match status" value="1"/>
</dbReference>
<accession>A0ABZ2GZH4</accession>
<evidence type="ECO:0000256" key="5">
    <source>
        <dbReference type="ARBA" id="ARBA00022679"/>
    </source>
</evidence>
<comment type="function">
    <text evidence="9">Catalyzes the condensation of para-aminobenzoate (pABA) with 6-hydroxymethyl-7,8-dihydropterin diphosphate (DHPt-PP) to form 7,8-dihydropteroate (H2Pte), the immediate precursor of folate derivatives.</text>
</comment>
<comment type="similarity">
    <text evidence="9">Belongs to the DHPS family.</text>
</comment>
<evidence type="ECO:0000256" key="1">
    <source>
        <dbReference type="ARBA" id="ARBA00000012"/>
    </source>
</evidence>
<protein>
    <recommendedName>
        <fullName evidence="4 9">Dihydropteroate synthase</fullName>
        <shortName evidence="9">DHPS</shortName>
        <ecNumber evidence="4 9">2.5.1.15</ecNumber>
    </recommendedName>
    <alternativeName>
        <fullName evidence="9">Dihydropteroate pyrophosphorylase</fullName>
    </alternativeName>
</protein>
<evidence type="ECO:0000256" key="3">
    <source>
        <dbReference type="ARBA" id="ARBA00004763"/>
    </source>
</evidence>
<sequence length="299" mass="33982">MNAEEFENWRINYKKGYYNMLVYPLIMGVLNVTPDSFFDGGKFFDTQNAVEHAFYMISKGADIIDIGGESTRPGYTPIDVDEELRRVIPVIKKIRSKSDICISIDTTKLIVMYEALLAGASFINDVSSLSDRDSLKFVASIDIPICIMHGGRGNNNINYQNNVILDEFSNINYRKKDVIDDISYFFEQKIIDCINVGIQRKNLIIDPGFGFNKSVEDNIRIISNLKRFSKYELPILIGLSRKSTLGVLLNKLVHERLIGSIVMSIFSILQGVSIIRTHDVDEMNQALIVLKAIKQKMNY</sequence>
<evidence type="ECO:0000256" key="7">
    <source>
        <dbReference type="ARBA" id="ARBA00022842"/>
    </source>
</evidence>
<dbReference type="EC" id="2.5.1.15" evidence="4 9"/>
<dbReference type="Pfam" id="PF00809">
    <property type="entry name" value="Pterin_bind"/>
    <property type="match status" value="1"/>
</dbReference>
<dbReference type="SUPFAM" id="SSF51717">
    <property type="entry name" value="Dihydropteroate synthetase-like"/>
    <property type="match status" value="1"/>
</dbReference>
<dbReference type="EMBL" id="CP135137">
    <property type="protein sequence ID" value="WWR11756.1"/>
    <property type="molecule type" value="Genomic_DNA"/>
</dbReference>
<dbReference type="Gene3D" id="3.20.20.20">
    <property type="entry name" value="Dihydropteroate synthase-like"/>
    <property type="match status" value="1"/>
</dbReference>
<dbReference type="PROSITE" id="PS50972">
    <property type="entry name" value="PTERIN_BINDING"/>
    <property type="match status" value="1"/>
</dbReference>
<dbReference type="InterPro" id="IPR006390">
    <property type="entry name" value="DHP_synth_dom"/>
</dbReference>
<comment type="cofactor">
    <cofactor evidence="2 9">
        <name>Mg(2+)</name>
        <dbReference type="ChEBI" id="CHEBI:18420"/>
    </cofactor>
</comment>
<reference evidence="11" key="1">
    <citation type="submission" date="2023-09" db="EMBL/GenBank/DDBJ databases">
        <title>Genomes of two closely related lineages of the louse Polyplax serrata with different host specificities.</title>
        <authorList>
            <person name="Martinu J."/>
            <person name="Tarabai H."/>
            <person name="Stefka J."/>
            <person name="Hypsa V."/>
        </authorList>
    </citation>
    <scope>NUCLEOTIDE SEQUENCE [LARGE SCALE GENOMIC DNA]</scope>
    <source>
        <strain evidence="11">98ZLc_SE</strain>
    </source>
</reference>
<evidence type="ECO:0000256" key="6">
    <source>
        <dbReference type="ARBA" id="ARBA00022723"/>
    </source>
</evidence>
<dbReference type="PANTHER" id="PTHR20941">
    <property type="entry name" value="FOLATE SYNTHESIS PROTEINS"/>
    <property type="match status" value="1"/>
</dbReference>
<comment type="pathway">
    <text evidence="3 9">Cofactor biosynthesis; tetrahydrofolate biosynthesis; 7,8-dihydrofolate from 2-amino-4-hydroxy-6-hydroxymethyl-7,8-dihydropteridine diphosphate and 4-aminobenzoate: step 1/2.</text>
</comment>
<evidence type="ECO:0000313" key="12">
    <source>
        <dbReference type="Proteomes" id="UP001368618"/>
    </source>
</evidence>
<name>A0ABZ2GZH4_9GAMM</name>
<gene>
    <name evidence="11" type="primary">folP</name>
    <name evidence="11" type="ORF">RQL39_01215</name>
</gene>
<keyword evidence="12" id="KW-1185">Reference proteome</keyword>
<proteinExistence type="inferred from homology"/>
<dbReference type="InterPro" id="IPR000489">
    <property type="entry name" value="Pterin-binding_dom"/>
</dbReference>
<evidence type="ECO:0000256" key="8">
    <source>
        <dbReference type="ARBA" id="ARBA00022909"/>
    </source>
</evidence>
<keyword evidence="8 9" id="KW-0289">Folate biosynthesis</keyword>
<dbReference type="CDD" id="cd00739">
    <property type="entry name" value="DHPS"/>
    <property type="match status" value="1"/>
</dbReference>
<feature type="domain" description="Pterin-binding" evidence="10">
    <location>
        <begin position="24"/>
        <end position="288"/>
    </location>
</feature>
<dbReference type="PANTHER" id="PTHR20941:SF1">
    <property type="entry name" value="FOLIC ACID SYNTHESIS PROTEIN FOL1"/>
    <property type="match status" value="1"/>
</dbReference>
<evidence type="ECO:0000313" key="11">
    <source>
        <dbReference type="EMBL" id="WWR11756.1"/>
    </source>
</evidence>
<dbReference type="RefSeq" id="WP_233485122.1">
    <property type="nucleotide sequence ID" value="NZ_CP021497.1"/>
</dbReference>
<dbReference type="Proteomes" id="UP001368618">
    <property type="component" value="Chromosome"/>
</dbReference>
<comment type="catalytic activity">
    <reaction evidence="1">
        <text>(7,8-dihydropterin-6-yl)methyl diphosphate + 4-aminobenzoate = 7,8-dihydropteroate + diphosphate</text>
        <dbReference type="Rhea" id="RHEA:19949"/>
        <dbReference type="ChEBI" id="CHEBI:17836"/>
        <dbReference type="ChEBI" id="CHEBI:17839"/>
        <dbReference type="ChEBI" id="CHEBI:33019"/>
        <dbReference type="ChEBI" id="CHEBI:72950"/>
        <dbReference type="EC" id="2.5.1.15"/>
    </reaction>
</comment>
<dbReference type="NCBIfam" id="TIGR01496">
    <property type="entry name" value="DHPS"/>
    <property type="match status" value="1"/>
</dbReference>
<evidence type="ECO:0000256" key="2">
    <source>
        <dbReference type="ARBA" id="ARBA00001946"/>
    </source>
</evidence>
<keyword evidence="5 9" id="KW-0808">Transferase</keyword>
<dbReference type="InterPro" id="IPR045031">
    <property type="entry name" value="DHP_synth-like"/>
</dbReference>
<keyword evidence="7 9" id="KW-0460">Magnesium</keyword>
<dbReference type="GO" id="GO:0004156">
    <property type="term" value="F:dihydropteroate synthase activity"/>
    <property type="evidence" value="ECO:0007669"/>
    <property type="project" value="UniProtKB-EC"/>
</dbReference>